<keyword evidence="2" id="KW-0812">Transmembrane</keyword>
<organism evidence="3 4">
    <name type="scientific">Spinactinospora alkalitolerans</name>
    <dbReference type="NCBI Taxonomy" id="687207"/>
    <lineage>
        <taxon>Bacteria</taxon>
        <taxon>Bacillati</taxon>
        <taxon>Actinomycetota</taxon>
        <taxon>Actinomycetes</taxon>
        <taxon>Streptosporangiales</taxon>
        <taxon>Nocardiopsidaceae</taxon>
        <taxon>Spinactinospora</taxon>
    </lineage>
</organism>
<dbReference type="Gene3D" id="1.10.1740.10">
    <property type="match status" value="1"/>
</dbReference>
<protein>
    <submittedName>
        <fullName evidence="3">DNA-directed RNA polymerase specialized sigma24 family protein</fullName>
    </submittedName>
</protein>
<evidence type="ECO:0000256" key="1">
    <source>
        <dbReference type="SAM" id="MobiDB-lite"/>
    </source>
</evidence>
<dbReference type="InterPro" id="IPR013325">
    <property type="entry name" value="RNA_pol_sigma_r2"/>
</dbReference>
<feature type="region of interest" description="Disordered" evidence="1">
    <location>
        <begin position="367"/>
        <end position="477"/>
    </location>
</feature>
<dbReference type="Proteomes" id="UP000589036">
    <property type="component" value="Unassembled WGS sequence"/>
</dbReference>
<comment type="caution">
    <text evidence="3">The sequence shown here is derived from an EMBL/GenBank/DDBJ whole genome shotgun (WGS) entry which is preliminary data.</text>
</comment>
<dbReference type="EMBL" id="JACCCC010000001">
    <property type="protein sequence ID" value="NYE45822.1"/>
    <property type="molecule type" value="Genomic_DNA"/>
</dbReference>
<keyword evidence="3" id="KW-0804">Transcription</keyword>
<dbReference type="GO" id="GO:0006352">
    <property type="term" value="P:DNA-templated transcription initiation"/>
    <property type="evidence" value="ECO:0007669"/>
    <property type="project" value="InterPro"/>
</dbReference>
<evidence type="ECO:0000256" key="2">
    <source>
        <dbReference type="SAM" id="Phobius"/>
    </source>
</evidence>
<gene>
    <name evidence="3" type="ORF">HDA32_000942</name>
</gene>
<name>A0A852TSI8_9ACTN</name>
<proteinExistence type="predicted"/>
<feature type="region of interest" description="Disordered" evidence="1">
    <location>
        <begin position="256"/>
        <end position="331"/>
    </location>
</feature>
<evidence type="ECO:0000313" key="3">
    <source>
        <dbReference type="EMBL" id="NYE45822.1"/>
    </source>
</evidence>
<sequence>MTAQRKTEGNRVEDDVEFAVMLREGRGHAECYDAFAPALYRYCWTLLGPGPGGQDAPGEGEEPGAAPDAAVHEAFLAAVELLDRLRDRADLRPWLFALARAACQRHGFAQRSPYGGLATVEKERPVVDVMLRLPPSHRELLELYLRHGLSATQIATMLGLDSDTAGELCRASVHRAIDVLAEKSPGPDRPGATQWALVDVAALMDVLPPPGPPKSLRERVLADCAAPDREQERRRCAVLMRPLGPDGFPLHRARGPIAGAAGPRERAEGSAGAADQAEGAGPVEEESTPMPSDRITTADTPARNGPEQVAELAPKADGALQESGERDGERRTRWAAPVIAGLATVAVVLVLWAAGVFLVSPPPGSIAQAPVPAPGSAEPTSTEVAGDQLPGRIPPPAADGPPAANAEGARDTGDVATEPSASASAPEPTPSRTDEEGGQDPGGEDSATAPPSGAAEVPPITPPEDEVPDPPDRPDRISWFLDDLLDLFGSGE</sequence>
<keyword evidence="2" id="KW-0472">Membrane</keyword>
<feature type="compositionally biased region" description="Low complexity" evidence="1">
    <location>
        <begin position="416"/>
        <end position="426"/>
    </location>
</feature>
<dbReference type="InterPro" id="IPR013324">
    <property type="entry name" value="RNA_pol_sigma_r3/r4-like"/>
</dbReference>
<dbReference type="SUPFAM" id="SSF88659">
    <property type="entry name" value="Sigma3 and sigma4 domains of RNA polymerase sigma factors"/>
    <property type="match status" value="1"/>
</dbReference>
<reference evidence="3 4" key="1">
    <citation type="submission" date="2020-07" db="EMBL/GenBank/DDBJ databases">
        <title>Sequencing the genomes of 1000 actinobacteria strains.</title>
        <authorList>
            <person name="Klenk H.-P."/>
        </authorList>
    </citation>
    <scope>NUCLEOTIDE SEQUENCE [LARGE SCALE GENOMIC DNA]</scope>
    <source>
        <strain evidence="3 4">CXB654</strain>
    </source>
</reference>
<dbReference type="RefSeq" id="WP_179642009.1">
    <property type="nucleotide sequence ID" value="NZ_BAAAYY010000024.1"/>
</dbReference>
<dbReference type="GO" id="GO:0000428">
    <property type="term" value="C:DNA-directed RNA polymerase complex"/>
    <property type="evidence" value="ECO:0007669"/>
    <property type="project" value="UniProtKB-KW"/>
</dbReference>
<dbReference type="GO" id="GO:0003700">
    <property type="term" value="F:DNA-binding transcription factor activity"/>
    <property type="evidence" value="ECO:0007669"/>
    <property type="project" value="InterPro"/>
</dbReference>
<dbReference type="SUPFAM" id="SSF88946">
    <property type="entry name" value="Sigma2 domain of RNA polymerase sigma factors"/>
    <property type="match status" value="1"/>
</dbReference>
<keyword evidence="3" id="KW-0240">DNA-directed RNA polymerase</keyword>
<keyword evidence="2" id="KW-1133">Transmembrane helix</keyword>
<accession>A0A852TSI8</accession>
<dbReference type="AlphaFoldDB" id="A0A852TSI8"/>
<evidence type="ECO:0000313" key="4">
    <source>
        <dbReference type="Proteomes" id="UP000589036"/>
    </source>
</evidence>
<dbReference type="Gene3D" id="1.10.10.10">
    <property type="entry name" value="Winged helix-like DNA-binding domain superfamily/Winged helix DNA-binding domain"/>
    <property type="match status" value="1"/>
</dbReference>
<dbReference type="InterPro" id="IPR036388">
    <property type="entry name" value="WH-like_DNA-bd_sf"/>
</dbReference>
<keyword evidence="4" id="KW-1185">Reference proteome</keyword>
<feature type="transmembrane region" description="Helical" evidence="2">
    <location>
        <begin position="334"/>
        <end position="359"/>
    </location>
</feature>